<dbReference type="RefSeq" id="WP_221259549.1">
    <property type="nucleotide sequence ID" value="NZ_AP024749.1"/>
</dbReference>
<organism evidence="4 5">
    <name type="scientific">Flavobacterium okayamense</name>
    <dbReference type="NCBI Taxonomy" id="2830782"/>
    <lineage>
        <taxon>Bacteria</taxon>
        <taxon>Pseudomonadati</taxon>
        <taxon>Bacteroidota</taxon>
        <taxon>Flavobacteriia</taxon>
        <taxon>Flavobacteriales</taxon>
        <taxon>Flavobacteriaceae</taxon>
        <taxon>Flavobacterium</taxon>
    </lineage>
</organism>
<proteinExistence type="predicted"/>
<reference evidence="4 5" key="1">
    <citation type="submission" date="2021-06" db="EMBL/GenBank/DDBJ databases">
        <title>Whole genome sequences of Flavobacterium sp. KK2020170 and assembly.</title>
        <authorList>
            <person name="Kitahara K."/>
            <person name="Miyoshi S."/>
            <person name="Uesaka K."/>
        </authorList>
    </citation>
    <scope>NUCLEOTIDE SEQUENCE [LARGE SCALE GENOMIC DNA]</scope>
    <source>
        <strain evidence="4 5">KK2020170</strain>
    </source>
</reference>
<feature type="coiled-coil region" evidence="2">
    <location>
        <begin position="162"/>
        <end position="230"/>
    </location>
</feature>
<evidence type="ECO:0000313" key="5">
    <source>
        <dbReference type="Proteomes" id="UP000825258"/>
    </source>
</evidence>
<feature type="region of interest" description="Disordered" evidence="3">
    <location>
        <begin position="444"/>
        <end position="464"/>
    </location>
</feature>
<keyword evidence="2" id="KW-0175">Coiled coil</keyword>
<keyword evidence="1" id="KW-0802">TPR repeat</keyword>
<keyword evidence="5" id="KW-1185">Reference proteome</keyword>
<dbReference type="EMBL" id="AP024749">
    <property type="protein sequence ID" value="BCY27947.1"/>
    <property type="molecule type" value="Genomic_DNA"/>
</dbReference>
<evidence type="ECO:0000256" key="3">
    <source>
        <dbReference type="SAM" id="MobiDB-lite"/>
    </source>
</evidence>
<dbReference type="PROSITE" id="PS50005">
    <property type="entry name" value="TPR"/>
    <property type="match status" value="1"/>
</dbReference>
<evidence type="ECO:0000256" key="2">
    <source>
        <dbReference type="SAM" id="Coils"/>
    </source>
</evidence>
<evidence type="ECO:0000256" key="1">
    <source>
        <dbReference type="PROSITE-ProRule" id="PRU00339"/>
    </source>
</evidence>
<dbReference type="Proteomes" id="UP000825258">
    <property type="component" value="Chromosome"/>
</dbReference>
<dbReference type="SUPFAM" id="SSF48452">
    <property type="entry name" value="TPR-like"/>
    <property type="match status" value="1"/>
</dbReference>
<dbReference type="InterPro" id="IPR011990">
    <property type="entry name" value="TPR-like_helical_dom_sf"/>
</dbReference>
<name>A0ABN6HYF8_9FLAO</name>
<feature type="repeat" description="TPR" evidence="1">
    <location>
        <begin position="231"/>
        <end position="264"/>
    </location>
</feature>
<dbReference type="Gene3D" id="1.25.40.10">
    <property type="entry name" value="Tetratricopeptide repeat domain"/>
    <property type="match status" value="2"/>
</dbReference>
<dbReference type="SUPFAM" id="SSF81901">
    <property type="entry name" value="HCP-like"/>
    <property type="match status" value="1"/>
</dbReference>
<accession>A0ABN6HYF8</accession>
<sequence length="861" mass="100623">MKSSIHKYILGAFLVSLVFACSVKKDRFINRNLHAVSTEYNILYNGNIALDAGLEEVKSTFQDNFWDVLTVERMPKKDENILPGQSKNSNFEKAEEKAVKAIQKHSMNIDGTERNPQIDEAYLLLGKARYFDNRFIPALESFNYILYKYPKSDKIYHAKVWREKVNIRLDNNEVAIKNLKQLLKSQNIEGQDLADANAMLAQAFINIEVLDTAVASLKIAKEETKNKEEQARYTFILGQIYEKMNYQDSAFAAFQEVIDMKRKSPRRYVIQAHAKQALQFDYEKGDTIAFLEKFNKLIEDRENRPYLDIIYHQMGIFYDNFEKDSIAESYYNKSNRRFSQDTYLTASNYRNIGEIHFKNADYKVAGMYYDSTLLKMNERTREYRKIKKKRENLIDVIKYEDIAKQNDSILSLVAMNEGDRKIFFEKYIEKLKKEDELKAKLAAEKDAKDQQDNMPGKPKFNPNPDPINISGGNLPPIGMNSQSTFYFYNPTTVAYGIKEFQKKWGNRKPGSNWRQSKAKEDFLSDDYTNEDFVEVENDSVKEINPAYTVAFYTEQLPKEKKEIDSISKERNNAYYELGLLYKEKFKEYALSANRFEKLLTFNPEERLILPTKYYLYKDYEVIDPDKAKLLKAEILANYPDSRYAQIILNPKEAELDSENPEAVFKNIYNQLEKGQIREAYAQINERVEMYFGDEILPKMELLRAKVIARTNGLEAYKKALNEIAVAYQNISEGKQAQELLNKDIPVLESIAFSDEDKLSWKILFPKTFEIGKTNEKLVEKLAKYVKDSHNDDLKLSVDFYNLDNDFIVLHGFKSKETAQAVLLYLKENKEYKVKDEAFVISSDNYRVVQVKKQFQEWLNIQ</sequence>
<evidence type="ECO:0000313" key="4">
    <source>
        <dbReference type="EMBL" id="BCY27947.1"/>
    </source>
</evidence>
<gene>
    <name evidence="4" type="primary">sprE</name>
    <name evidence="4" type="ORF">KK2020170_08150</name>
</gene>
<dbReference type="PROSITE" id="PS51257">
    <property type="entry name" value="PROKAR_LIPOPROTEIN"/>
    <property type="match status" value="1"/>
</dbReference>
<dbReference type="InterPro" id="IPR019734">
    <property type="entry name" value="TPR_rpt"/>
</dbReference>
<protein>
    <submittedName>
        <fullName evidence="4">Gliding motility protein</fullName>
    </submittedName>
</protein>